<feature type="transmembrane region" description="Helical" evidence="2">
    <location>
        <begin position="43"/>
        <end position="64"/>
    </location>
</feature>
<evidence type="ECO:0000256" key="2">
    <source>
        <dbReference type="SAM" id="Phobius"/>
    </source>
</evidence>
<dbReference type="Proteomes" id="UP001307889">
    <property type="component" value="Chromosome 2"/>
</dbReference>
<keyword evidence="2" id="KW-0472">Membrane</keyword>
<organism evidence="3 4">
    <name type="scientific">Nesidiocoris tenuis</name>
    <dbReference type="NCBI Taxonomy" id="355587"/>
    <lineage>
        <taxon>Eukaryota</taxon>
        <taxon>Metazoa</taxon>
        <taxon>Ecdysozoa</taxon>
        <taxon>Arthropoda</taxon>
        <taxon>Hexapoda</taxon>
        <taxon>Insecta</taxon>
        <taxon>Pterygota</taxon>
        <taxon>Neoptera</taxon>
        <taxon>Paraneoptera</taxon>
        <taxon>Hemiptera</taxon>
        <taxon>Heteroptera</taxon>
        <taxon>Panheteroptera</taxon>
        <taxon>Cimicomorpha</taxon>
        <taxon>Miridae</taxon>
        <taxon>Dicyphina</taxon>
        <taxon>Nesidiocoris</taxon>
    </lineage>
</organism>
<protein>
    <submittedName>
        <fullName evidence="3">Uncharacterized protein</fullName>
    </submittedName>
</protein>
<feature type="region of interest" description="Disordered" evidence="1">
    <location>
        <begin position="351"/>
        <end position="451"/>
    </location>
</feature>
<feature type="region of interest" description="Disordered" evidence="1">
    <location>
        <begin position="1"/>
        <end position="28"/>
    </location>
</feature>
<feature type="compositionally biased region" description="Polar residues" evidence="1">
    <location>
        <begin position="370"/>
        <end position="404"/>
    </location>
</feature>
<sequence length="528" mass="57922">MGEGGANTTTVSSSDGADTTTEPAEPSREQIRMEFYKTYDVMTGVRIACTLGGFFSLMVLLVVYKSKCKSRSISEENLEATVAAAVAEDEQAIGFAFRKGYSLYGGSKAYAASANANFTGFTRFSSVGGGYNIYAPPTRRYQWTGAEAAPGWAYPPPRGRVSLPTSSPYIYPSPPSPYLPRTLLMNSPPPTRFNQEDYDEYDGDALRRGPTLLCVPSSRRSSRRLSSITCSSCDTSYLERRGSSMEMGRPIGPPFHGGPGSDRLLEEEPWDFYYPIDIQVIQPTPDISPAESQLSVFKCENREPTTLCVPRMAPLASISSCRMPTNADRQDSHSIGSDSVFLDEELIDTEDEVDEFSTDSDADNLECNIPSKQTRNDPTFNTSSCSFKQQQNTSNVEKQPQRQQKPAVVNRVPSRRNSSPMPSRVSLSICQTGSVPDGREEKKPSSTSTSSLISTLKSTLRTSSDSDTIHVSKGVEILANRSFKSISRTSMSASCDHLVKVLQEHTLQSSSTATKTVEHCSWSQETLF</sequence>
<accession>A0ABN7AGD1</accession>
<feature type="compositionally biased region" description="Polar residues" evidence="1">
    <location>
        <begin position="1"/>
        <end position="22"/>
    </location>
</feature>
<keyword evidence="2" id="KW-0812">Transmembrane</keyword>
<dbReference type="EMBL" id="AP028910">
    <property type="protein sequence ID" value="BES90424.1"/>
    <property type="molecule type" value="Genomic_DNA"/>
</dbReference>
<feature type="compositionally biased region" description="Acidic residues" evidence="1">
    <location>
        <begin position="351"/>
        <end position="364"/>
    </location>
</feature>
<feature type="compositionally biased region" description="Low complexity" evidence="1">
    <location>
        <begin position="406"/>
        <end position="426"/>
    </location>
</feature>
<evidence type="ECO:0000313" key="3">
    <source>
        <dbReference type="EMBL" id="BES90424.1"/>
    </source>
</evidence>
<reference evidence="3 4" key="1">
    <citation type="submission" date="2023-09" db="EMBL/GenBank/DDBJ databases">
        <title>Nesidiocoris tenuis whole genome shotgun sequence.</title>
        <authorList>
            <person name="Shibata T."/>
            <person name="Shimoda M."/>
            <person name="Kobayashi T."/>
            <person name="Uehara T."/>
        </authorList>
    </citation>
    <scope>NUCLEOTIDE SEQUENCE [LARGE SCALE GENOMIC DNA]</scope>
    <source>
        <strain evidence="3 4">Japan</strain>
    </source>
</reference>
<proteinExistence type="predicted"/>
<evidence type="ECO:0000256" key="1">
    <source>
        <dbReference type="SAM" id="MobiDB-lite"/>
    </source>
</evidence>
<keyword evidence="2" id="KW-1133">Transmembrane helix</keyword>
<keyword evidence="4" id="KW-1185">Reference proteome</keyword>
<name>A0ABN7AGD1_9HEMI</name>
<gene>
    <name evidence="3" type="ORF">NTJ_03233</name>
</gene>
<evidence type="ECO:0000313" key="4">
    <source>
        <dbReference type="Proteomes" id="UP001307889"/>
    </source>
</evidence>